<gene>
    <name evidence="1" type="ORF">GSF22_29550</name>
</gene>
<dbReference type="Gene3D" id="3.40.50.1820">
    <property type="entry name" value="alpha/beta hydrolase"/>
    <property type="match status" value="1"/>
</dbReference>
<comment type="caution">
    <text evidence="1">The sequence shown here is derived from an EMBL/GenBank/DDBJ whole genome shotgun (WGS) entry which is preliminary data.</text>
</comment>
<dbReference type="RefSeq" id="WP_208817218.1">
    <property type="nucleotide sequence ID" value="NZ_WVUH01000407.1"/>
</dbReference>
<reference evidence="1 2" key="1">
    <citation type="submission" date="2019-12" db="EMBL/GenBank/DDBJ databases">
        <title>Whole genome sequencing of endophytic Actinobacterium Micromonospora sp. MPMI6T.</title>
        <authorList>
            <person name="Evv R."/>
            <person name="Podile A.R."/>
        </authorList>
    </citation>
    <scope>NUCLEOTIDE SEQUENCE [LARGE SCALE GENOMIC DNA]</scope>
    <source>
        <strain evidence="1 2">MPMI6</strain>
    </source>
</reference>
<dbReference type="Pfam" id="PF06821">
    <property type="entry name" value="Ser_hydrolase"/>
    <property type="match status" value="1"/>
</dbReference>
<dbReference type="InterPro" id="IPR029058">
    <property type="entry name" value="AB_hydrolase_fold"/>
</dbReference>
<dbReference type="Proteomes" id="UP000823521">
    <property type="component" value="Unassembled WGS sequence"/>
</dbReference>
<evidence type="ECO:0000313" key="1">
    <source>
        <dbReference type="EMBL" id="MBO4210108.1"/>
    </source>
</evidence>
<dbReference type="InterPro" id="IPR010662">
    <property type="entry name" value="RBBP9/YdeN"/>
</dbReference>
<name>A0ABS3W0I2_MICEH</name>
<proteinExistence type="predicted"/>
<keyword evidence="2" id="KW-1185">Reference proteome</keyword>
<dbReference type="GO" id="GO:0016787">
    <property type="term" value="F:hydrolase activity"/>
    <property type="evidence" value="ECO:0007669"/>
    <property type="project" value="UniProtKB-KW"/>
</dbReference>
<dbReference type="SUPFAM" id="SSF53474">
    <property type="entry name" value="alpha/beta-Hydrolases"/>
    <property type="match status" value="1"/>
</dbReference>
<evidence type="ECO:0000313" key="2">
    <source>
        <dbReference type="Proteomes" id="UP000823521"/>
    </source>
</evidence>
<organism evidence="1 2">
    <name type="scientific">Micromonospora echinofusca</name>
    <dbReference type="NCBI Taxonomy" id="47858"/>
    <lineage>
        <taxon>Bacteria</taxon>
        <taxon>Bacillati</taxon>
        <taxon>Actinomycetota</taxon>
        <taxon>Actinomycetes</taxon>
        <taxon>Micromonosporales</taxon>
        <taxon>Micromonosporaceae</taxon>
        <taxon>Micromonospora</taxon>
    </lineage>
</organism>
<protein>
    <submittedName>
        <fullName evidence="1">Alpha/beta hydrolase</fullName>
    </submittedName>
</protein>
<keyword evidence="1" id="KW-0378">Hydrolase</keyword>
<dbReference type="EMBL" id="WVUH01000407">
    <property type="protein sequence ID" value="MBO4210108.1"/>
    <property type="molecule type" value="Genomic_DNA"/>
</dbReference>
<sequence length="178" mass="19358">MTRYLLVPGRGAPRPEHWQQRWADAHPDWRWAPPPPGPPLVLDERVAALHAAVGADDEPAVLIAHSGGCLVVATWADRHTGPVRAALLVAPPHLDPRWRPGPDDPPDEPAWVMPRRRLPFRAVVVASRTDPWATFDQARGYAGDWGADLVDAGDAGHLDTASGYGPWPEGERLLASLA</sequence>
<accession>A0ABS3W0I2</accession>